<dbReference type="AlphaFoldDB" id="A0AA37Q6Z4"/>
<proteinExistence type="predicted"/>
<dbReference type="PANTHER" id="PTHR21521">
    <property type="entry name" value="AMUN, ISOFORM A"/>
    <property type="match status" value="1"/>
</dbReference>
<reference evidence="1" key="1">
    <citation type="submission" date="2022-08" db="EMBL/GenBank/DDBJ databases">
        <title>Draft genome sequencing of Roseisolibacter agri AW1220.</title>
        <authorList>
            <person name="Tobiishi Y."/>
            <person name="Tonouchi A."/>
        </authorList>
    </citation>
    <scope>NUCLEOTIDE SEQUENCE</scope>
    <source>
        <strain evidence="1">AW1220</strain>
    </source>
</reference>
<comment type="caution">
    <text evidence="1">The sequence shown here is derived from an EMBL/GenBank/DDBJ whole genome shotgun (WGS) entry which is preliminary data.</text>
</comment>
<sequence length="199" mass="21179">MPPTTDLWAAAAPDAWHAALARHDAVIARQDVARLPELDRWYRDELPPAIAGRSPAHLTLPELVRLTEWKMARGVWRAPNLVLVRGNDADAVVATSTDALAKVPHPTAPIAALAKLDGVGPATASAVTAAFAPATYPFFDELVAAQVPDLGKVAWTLGYYARYAAALRGRAEQLGSDWTPVLVERALWAHVGGKTGAVA</sequence>
<organism evidence="1 2">
    <name type="scientific">Roseisolibacter agri</name>
    <dbReference type="NCBI Taxonomy" id="2014610"/>
    <lineage>
        <taxon>Bacteria</taxon>
        <taxon>Pseudomonadati</taxon>
        <taxon>Gemmatimonadota</taxon>
        <taxon>Gemmatimonadia</taxon>
        <taxon>Gemmatimonadales</taxon>
        <taxon>Gemmatimonadaceae</taxon>
        <taxon>Roseisolibacter</taxon>
    </lineage>
</organism>
<protein>
    <submittedName>
        <fullName evidence="1">Uncharacterized protein</fullName>
    </submittedName>
</protein>
<dbReference type="RefSeq" id="WP_284347962.1">
    <property type="nucleotide sequence ID" value="NZ_BRXS01000001.1"/>
</dbReference>
<name>A0AA37Q6Z4_9BACT</name>
<evidence type="ECO:0000313" key="1">
    <source>
        <dbReference type="EMBL" id="GLC23526.1"/>
    </source>
</evidence>
<keyword evidence="2" id="KW-1185">Reference proteome</keyword>
<gene>
    <name evidence="1" type="ORF">rosag_00390</name>
</gene>
<evidence type="ECO:0000313" key="2">
    <source>
        <dbReference type="Proteomes" id="UP001161325"/>
    </source>
</evidence>
<dbReference type="EMBL" id="BRXS01000001">
    <property type="protein sequence ID" value="GLC23526.1"/>
    <property type="molecule type" value="Genomic_DNA"/>
</dbReference>
<dbReference type="PANTHER" id="PTHR21521:SF0">
    <property type="entry name" value="AMUN, ISOFORM A"/>
    <property type="match status" value="1"/>
</dbReference>
<dbReference type="Proteomes" id="UP001161325">
    <property type="component" value="Unassembled WGS sequence"/>
</dbReference>
<accession>A0AA37Q6Z4</accession>